<dbReference type="SUPFAM" id="SSF51735">
    <property type="entry name" value="NAD(P)-binding Rossmann-fold domains"/>
    <property type="match status" value="1"/>
</dbReference>
<dbReference type="EMBL" id="KZ824337">
    <property type="protein sequence ID" value="RAL07199.1"/>
    <property type="molecule type" value="Genomic_DNA"/>
</dbReference>
<dbReference type="GeneID" id="37195524"/>
<dbReference type="Pfam" id="PF13561">
    <property type="entry name" value="adh_short_C2"/>
    <property type="match status" value="1"/>
</dbReference>
<comment type="similarity">
    <text evidence="1">Belongs to the short-chain dehydrogenases/reductases (SDR) family.</text>
</comment>
<evidence type="ECO:0000313" key="5">
    <source>
        <dbReference type="Proteomes" id="UP000248961"/>
    </source>
</evidence>
<feature type="non-terminal residue" evidence="4">
    <location>
        <position position="116"/>
    </location>
</feature>
<dbReference type="STRING" id="1450537.A0A395HI81"/>
<dbReference type="PANTHER" id="PTHR24321:SF12">
    <property type="entry name" value="SHORT-CHAIN DEHYDROGENASE_REDUCTASE FAMILY, PUTATIVE (AFU_ORTHOLOGUE AFUA_5G14340)-RELATED"/>
    <property type="match status" value="1"/>
</dbReference>
<dbReference type="AlphaFoldDB" id="A0A395HI81"/>
<dbReference type="VEuPathDB" id="FungiDB:BO97DRAFT_312612"/>
<feature type="non-terminal residue" evidence="4">
    <location>
        <position position="1"/>
    </location>
</feature>
<dbReference type="GO" id="GO:0016491">
    <property type="term" value="F:oxidoreductase activity"/>
    <property type="evidence" value="ECO:0007669"/>
    <property type="project" value="UniProtKB-KW"/>
</dbReference>
<dbReference type="OrthoDB" id="5840532at2759"/>
<dbReference type="InterPro" id="IPR002347">
    <property type="entry name" value="SDR_fam"/>
</dbReference>
<proteinExistence type="inferred from homology"/>
<dbReference type="InterPro" id="IPR036291">
    <property type="entry name" value="NAD(P)-bd_dom_sf"/>
</dbReference>
<accession>A0A395HI81</accession>
<sequence>IGRGCIINLGSCNSYIPTRGITQYTTAKHAVMGITKNAALDNAVHGIRVNAVCPSWVQGPMMDRALEGSPSLKEEVLKVIPLGRLALPEEVSEAVMFLSSPGASYITGVGWIIDGG</sequence>
<evidence type="ECO:0000313" key="4">
    <source>
        <dbReference type="EMBL" id="RAL07199.1"/>
    </source>
</evidence>
<name>A0A395HI81_ASPHC</name>
<keyword evidence="2" id="KW-0521">NADP</keyword>
<gene>
    <name evidence="4" type="ORF">BO97DRAFT_312612</name>
</gene>
<evidence type="ECO:0000256" key="2">
    <source>
        <dbReference type="ARBA" id="ARBA00022857"/>
    </source>
</evidence>
<dbReference type="Proteomes" id="UP000248961">
    <property type="component" value="Unassembled WGS sequence"/>
</dbReference>
<dbReference type="Gene3D" id="3.40.50.720">
    <property type="entry name" value="NAD(P)-binding Rossmann-like Domain"/>
    <property type="match status" value="1"/>
</dbReference>
<dbReference type="PANTHER" id="PTHR24321">
    <property type="entry name" value="DEHYDROGENASES, SHORT CHAIN"/>
    <property type="match status" value="1"/>
</dbReference>
<organism evidence="4 5">
    <name type="scientific">Aspergillus homomorphus (strain CBS 101889)</name>
    <dbReference type="NCBI Taxonomy" id="1450537"/>
    <lineage>
        <taxon>Eukaryota</taxon>
        <taxon>Fungi</taxon>
        <taxon>Dikarya</taxon>
        <taxon>Ascomycota</taxon>
        <taxon>Pezizomycotina</taxon>
        <taxon>Eurotiomycetes</taxon>
        <taxon>Eurotiomycetidae</taxon>
        <taxon>Eurotiales</taxon>
        <taxon>Aspergillaceae</taxon>
        <taxon>Aspergillus</taxon>
        <taxon>Aspergillus subgen. Circumdati</taxon>
    </lineage>
</organism>
<dbReference type="InterPro" id="IPR020904">
    <property type="entry name" value="Sc_DH/Rdtase_CS"/>
</dbReference>
<evidence type="ECO:0000256" key="3">
    <source>
        <dbReference type="ARBA" id="ARBA00023002"/>
    </source>
</evidence>
<keyword evidence="5" id="KW-1185">Reference proteome</keyword>
<evidence type="ECO:0000256" key="1">
    <source>
        <dbReference type="ARBA" id="ARBA00006484"/>
    </source>
</evidence>
<dbReference type="RefSeq" id="XP_025546353.1">
    <property type="nucleotide sequence ID" value="XM_025691235.1"/>
</dbReference>
<dbReference type="GO" id="GO:0044550">
    <property type="term" value="P:secondary metabolite biosynthetic process"/>
    <property type="evidence" value="ECO:0007669"/>
    <property type="project" value="UniProtKB-ARBA"/>
</dbReference>
<keyword evidence="3" id="KW-0560">Oxidoreductase</keyword>
<dbReference type="PROSITE" id="PS00061">
    <property type="entry name" value="ADH_SHORT"/>
    <property type="match status" value="1"/>
</dbReference>
<dbReference type="PRINTS" id="PR00081">
    <property type="entry name" value="GDHRDH"/>
</dbReference>
<protein>
    <submittedName>
        <fullName evidence="4">NAD(P)-binding protein</fullName>
    </submittedName>
</protein>
<reference evidence="4 5" key="1">
    <citation type="submission" date="2018-02" db="EMBL/GenBank/DDBJ databases">
        <title>The genomes of Aspergillus section Nigri reveals drivers in fungal speciation.</title>
        <authorList>
            <consortium name="DOE Joint Genome Institute"/>
            <person name="Vesth T.C."/>
            <person name="Nybo J."/>
            <person name="Theobald S."/>
            <person name="Brandl J."/>
            <person name="Frisvad J.C."/>
            <person name="Nielsen K.F."/>
            <person name="Lyhne E.K."/>
            <person name="Kogle M.E."/>
            <person name="Kuo A."/>
            <person name="Riley R."/>
            <person name="Clum A."/>
            <person name="Nolan M."/>
            <person name="Lipzen A."/>
            <person name="Salamov A."/>
            <person name="Henrissat B."/>
            <person name="Wiebenga A."/>
            <person name="De vries R.P."/>
            <person name="Grigoriev I.V."/>
            <person name="Mortensen U.H."/>
            <person name="Andersen M.R."/>
            <person name="Baker S.E."/>
        </authorList>
    </citation>
    <scope>NUCLEOTIDE SEQUENCE [LARGE SCALE GENOMIC DNA]</scope>
    <source>
        <strain evidence="4 5">CBS 101889</strain>
    </source>
</reference>